<dbReference type="STRING" id="454130.A0A0U5GXG5"/>
<accession>A0A0U5GXG5</accession>
<dbReference type="InterPro" id="IPR002110">
    <property type="entry name" value="Ankyrin_rpt"/>
</dbReference>
<dbReference type="OrthoDB" id="2013972at2759"/>
<name>A0A0U5GXG5_ASPCI</name>
<keyword evidence="1" id="KW-0677">Repeat</keyword>
<evidence type="ECO:0000256" key="1">
    <source>
        <dbReference type="ARBA" id="ARBA00022737"/>
    </source>
</evidence>
<dbReference type="PANTHER" id="PTHR24198:SF165">
    <property type="entry name" value="ANKYRIN REPEAT-CONTAINING PROTEIN-RELATED"/>
    <property type="match status" value="1"/>
</dbReference>
<dbReference type="InterPro" id="IPR036770">
    <property type="entry name" value="Ankyrin_rpt-contain_sf"/>
</dbReference>
<dbReference type="Proteomes" id="UP000054771">
    <property type="component" value="Unassembled WGS sequence"/>
</dbReference>
<sequence>MTHPAILAPLDRPAQPATMFNRSDLATFFTVDQEHWVLSGETKDGWTFIDETPASLASPSTLLSATGPPTPPPSSVSDDGYDSCSECSTTRKYSREYPEIEGYLWPTEVDRLERQSRALHTFHGKLIHGPANAPRVILDIGTGSGYWAIEAACAYPGATVYGVDRVLIQPEWVPPNCMFILDDEDPEDWRPVQLHKDANLIRVDRICGDKPLLLSVLGDASNYCAAGVVVEIHDITVRLKDPNGATPFHQFHRDLEEAYSKDYRTWNLADSYAPILREYGYERVECVEHKISLHAHRTKVEDDVYKEWKAGLASHAMKLFFERLGKNPMQAIVELAAARNSLEDGIEGELVTTIAYGVKPVKLPMSSSGSRSTALHRAAACGSASTVRKLLKKAADANARDYNNQTPLHLAARNKHQEVAKKLLSQQHINLNALEPSGHTPLMCAVMSGATGIVGLLLETEGVDVEPTSPTQRPLLQLAIEAGHIDTIQRLLQDPRFDISCCWDYNSPLLASIRAGRDPVTLFVLSQGGLNDVQTPLRESALLLATRKGSLAVVKEILKHDKVDVNSTDHNGWNALRWAVSKGNMEMVRVLLADPRTNVHSVDSDGRSAFTIAKNYGNCRMAVLLRQHGERTEQASPRQTRAYSSRGKMFVHDVS</sequence>
<evidence type="ECO:0000313" key="6">
    <source>
        <dbReference type="Proteomes" id="UP000054771"/>
    </source>
</evidence>
<dbReference type="InterPro" id="IPR029063">
    <property type="entry name" value="SAM-dependent_MTases_sf"/>
</dbReference>
<dbReference type="Pfam" id="PF12796">
    <property type="entry name" value="Ank_2"/>
    <property type="match status" value="2"/>
</dbReference>
<gene>
    <name evidence="5" type="ORF">ASPCAL06941</name>
</gene>
<dbReference type="SUPFAM" id="SSF48403">
    <property type="entry name" value="Ankyrin repeat"/>
    <property type="match status" value="1"/>
</dbReference>
<dbReference type="Pfam" id="PF13489">
    <property type="entry name" value="Methyltransf_23"/>
    <property type="match status" value="1"/>
</dbReference>
<evidence type="ECO:0000313" key="5">
    <source>
        <dbReference type="EMBL" id="CEL05828.1"/>
    </source>
</evidence>
<organism evidence="5 6">
    <name type="scientific">Aspergillus calidoustus</name>
    <dbReference type="NCBI Taxonomy" id="454130"/>
    <lineage>
        <taxon>Eukaryota</taxon>
        <taxon>Fungi</taxon>
        <taxon>Dikarya</taxon>
        <taxon>Ascomycota</taxon>
        <taxon>Pezizomycotina</taxon>
        <taxon>Eurotiomycetes</taxon>
        <taxon>Eurotiomycetidae</taxon>
        <taxon>Eurotiales</taxon>
        <taxon>Aspergillaceae</taxon>
        <taxon>Aspergillus</taxon>
        <taxon>Aspergillus subgen. Nidulantes</taxon>
    </lineage>
</organism>
<dbReference type="SMART" id="SM00248">
    <property type="entry name" value="ANK"/>
    <property type="match status" value="8"/>
</dbReference>
<dbReference type="Gene3D" id="1.25.40.20">
    <property type="entry name" value="Ankyrin repeat-containing domain"/>
    <property type="match status" value="2"/>
</dbReference>
<dbReference type="EMBL" id="CDMC01000005">
    <property type="protein sequence ID" value="CEL05828.1"/>
    <property type="molecule type" value="Genomic_DNA"/>
</dbReference>
<evidence type="ECO:0000256" key="3">
    <source>
        <dbReference type="PROSITE-ProRule" id="PRU00023"/>
    </source>
</evidence>
<dbReference type="PROSITE" id="PS50088">
    <property type="entry name" value="ANK_REPEAT"/>
    <property type="match status" value="2"/>
</dbReference>
<keyword evidence="2 3" id="KW-0040">ANK repeat</keyword>
<dbReference type="Gene3D" id="3.40.50.150">
    <property type="entry name" value="Vaccinia Virus protein VP39"/>
    <property type="match status" value="1"/>
</dbReference>
<evidence type="ECO:0000256" key="2">
    <source>
        <dbReference type="ARBA" id="ARBA00023043"/>
    </source>
</evidence>
<dbReference type="CDD" id="cd02440">
    <property type="entry name" value="AdoMet_MTases"/>
    <property type="match status" value="1"/>
</dbReference>
<dbReference type="PROSITE" id="PS50297">
    <property type="entry name" value="ANK_REP_REGION"/>
    <property type="match status" value="2"/>
</dbReference>
<reference evidence="6" key="1">
    <citation type="journal article" date="2016" name="Genome Announc.">
        <title>Draft genome sequences of fungus Aspergillus calidoustus.</title>
        <authorList>
            <person name="Horn F."/>
            <person name="Linde J."/>
            <person name="Mattern D.J."/>
            <person name="Walther G."/>
            <person name="Guthke R."/>
            <person name="Scherlach K."/>
            <person name="Martin K."/>
            <person name="Brakhage A.A."/>
            <person name="Petzke L."/>
            <person name="Valiante V."/>
        </authorList>
    </citation>
    <scope>NUCLEOTIDE SEQUENCE [LARGE SCALE GENOMIC DNA]</scope>
    <source>
        <strain evidence="6">SF006504</strain>
    </source>
</reference>
<feature type="repeat" description="ANK" evidence="3">
    <location>
        <begin position="370"/>
        <end position="402"/>
    </location>
</feature>
<dbReference type="AlphaFoldDB" id="A0A0U5GXG5"/>
<dbReference type="Pfam" id="PF00023">
    <property type="entry name" value="Ank"/>
    <property type="match status" value="1"/>
</dbReference>
<evidence type="ECO:0000256" key="4">
    <source>
        <dbReference type="SAM" id="MobiDB-lite"/>
    </source>
</evidence>
<proteinExistence type="predicted"/>
<feature type="region of interest" description="Disordered" evidence="4">
    <location>
        <begin position="59"/>
        <end position="82"/>
    </location>
</feature>
<keyword evidence="6" id="KW-1185">Reference proteome</keyword>
<feature type="repeat" description="ANK" evidence="3">
    <location>
        <begin position="403"/>
        <end position="425"/>
    </location>
</feature>
<protein>
    <submittedName>
        <fullName evidence="5">Uncharacterized protein</fullName>
    </submittedName>
</protein>
<dbReference type="PANTHER" id="PTHR24198">
    <property type="entry name" value="ANKYRIN REPEAT AND PROTEIN KINASE DOMAIN-CONTAINING PROTEIN"/>
    <property type="match status" value="1"/>
</dbReference>
<dbReference type="SUPFAM" id="SSF53335">
    <property type="entry name" value="S-adenosyl-L-methionine-dependent methyltransferases"/>
    <property type="match status" value="1"/>
</dbReference>